<organism evidence="1 2">
    <name type="scientific">Flavobacterium humidisoli</name>
    <dbReference type="NCBI Taxonomy" id="2937442"/>
    <lineage>
        <taxon>Bacteria</taxon>
        <taxon>Pseudomonadati</taxon>
        <taxon>Bacteroidota</taxon>
        <taxon>Flavobacteriia</taxon>
        <taxon>Flavobacteriales</taxon>
        <taxon>Flavobacteriaceae</taxon>
        <taxon>Flavobacterium</taxon>
    </lineage>
</organism>
<name>A0ABY4LQC3_9FLAO</name>
<reference evidence="1 2" key="1">
    <citation type="submission" date="2022-04" db="EMBL/GenBank/DDBJ databases">
        <authorList>
            <person name="Ra J.-S."/>
            <person name="Kim S.-B."/>
        </authorList>
    </citation>
    <scope>NUCLEOTIDE SEQUENCE [LARGE SCALE GENOMIC DNA]</scope>
    <source>
        <strain evidence="1 2">MMS21-Er5</strain>
    </source>
</reference>
<keyword evidence="2" id="KW-1185">Reference proteome</keyword>
<dbReference type="Proteomes" id="UP000829998">
    <property type="component" value="Chromosome"/>
</dbReference>
<gene>
    <name evidence="1" type="ORF">M0M44_18850</name>
</gene>
<proteinExistence type="predicted"/>
<evidence type="ECO:0000313" key="2">
    <source>
        <dbReference type="Proteomes" id="UP000829998"/>
    </source>
</evidence>
<dbReference type="RefSeq" id="WP_248727076.1">
    <property type="nucleotide sequence ID" value="NZ_CP096829.1"/>
</dbReference>
<dbReference type="EMBL" id="CP096829">
    <property type="protein sequence ID" value="UPZ14808.1"/>
    <property type="molecule type" value="Genomic_DNA"/>
</dbReference>
<sequence length="106" mass="12284">MNYIIKKASTIFPAVISVSQSDTQSDMNFTDTAIQPDIQNSNLLSYLYHKSEDEPDFDCEFLHAAHDLNENESIIDPESDDELLDEFNDNQWDADIYDPYVESTYY</sequence>
<protein>
    <submittedName>
        <fullName evidence="1">Uncharacterized protein</fullName>
    </submittedName>
</protein>
<accession>A0ABY4LQC3</accession>
<evidence type="ECO:0000313" key="1">
    <source>
        <dbReference type="EMBL" id="UPZ14808.1"/>
    </source>
</evidence>